<protein>
    <submittedName>
        <fullName evidence="2">Serine hydrolase domain-containing protein</fullName>
    </submittedName>
</protein>
<comment type="caution">
    <text evidence="2">The sequence shown here is derived from an EMBL/GenBank/DDBJ whole genome shotgun (WGS) entry which is preliminary data.</text>
</comment>
<dbReference type="Gene3D" id="3.40.710.10">
    <property type="entry name" value="DD-peptidase/beta-lactamase superfamily"/>
    <property type="match status" value="1"/>
</dbReference>
<dbReference type="InterPro" id="IPR050789">
    <property type="entry name" value="Diverse_Enzym_Activities"/>
</dbReference>
<feature type="domain" description="Beta-lactamase-related" evidence="1">
    <location>
        <begin position="26"/>
        <end position="382"/>
    </location>
</feature>
<evidence type="ECO:0000259" key="1">
    <source>
        <dbReference type="Pfam" id="PF00144"/>
    </source>
</evidence>
<keyword evidence="3" id="KW-1185">Reference proteome</keyword>
<dbReference type="RefSeq" id="WP_344590476.1">
    <property type="nucleotide sequence ID" value="NZ_BAAARW010000012.1"/>
</dbReference>
<accession>A0ABP5WE70</accession>
<evidence type="ECO:0000313" key="3">
    <source>
        <dbReference type="Proteomes" id="UP001501231"/>
    </source>
</evidence>
<dbReference type="SUPFAM" id="SSF56601">
    <property type="entry name" value="beta-lactamase/transpeptidase-like"/>
    <property type="match status" value="1"/>
</dbReference>
<sequence>MTVRTVPPIAEAQELGLDPHRLARIREAVSRDVAGLRYDGMAIRVLKDGQPVLAEDIGYAERASDRALTPDTVFLTMSLGKQFVNAVVLSYVERGLLDLTLPVAEVLPGFGCRGKDRITLFHLLTHTGGVFSGVPPLPPGELASNAAVAAFAAGARLESLPGERVNYSMVCAHAVLGEMLRAADGGRRTFTELMSGELFDLLGMTETSVGVREDLASRLAPMAARYTEAGVFGPADVEGVGALIGIPGSEMAAGGYVTTASDLTRFVLMLRNGGEFGGFRLLSPAMIKLAAQNHTGRLRNTLFDFTLDGRHWSEFPAHIGLGFFVRGSGVAPGPFGNLCSPDTFGGAGAGTSCFWVDPQHDTAFIMLTTGAMEDTRHYERSRRISDMVISSITG</sequence>
<proteinExistence type="predicted"/>
<dbReference type="Pfam" id="PF00144">
    <property type="entry name" value="Beta-lactamase"/>
    <property type="match status" value="1"/>
</dbReference>
<dbReference type="InterPro" id="IPR001466">
    <property type="entry name" value="Beta-lactam-related"/>
</dbReference>
<name>A0ABP5WE70_9ACTN</name>
<reference evidence="3" key="1">
    <citation type="journal article" date="2019" name="Int. J. Syst. Evol. Microbiol.">
        <title>The Global Catalogue of Microorganisms (GCM) 10K type strain sequencing project: providing services to taxonomists for standard genome sequencing and annotation.</title>
        <authorList>
            <consortium name="The Broad Institute Genomics Platform"/>
            <consortium name="The Broad Institute Genome Sequencing Center for Infectious Disease"/>
            <person name="Wu L."/>
            <person name="Ma J."/>
        </authorList>
    </citation>
    <scope>NUCLEOTIDE SEQUENCE [LARGE SCALE GENOMIC DNA]</scope>
    <source>
        <strain evidence="3">JCM 3325</strain>
    </source>
</reference>
<dbReference type="EMBL" id="BAAARW010000012">
    <property type="protein sequence ID" value="GAA2423462.1"/>
    <property type="molecule type" value="Genomic_DNA"/>
</dbReference>
<evidence type="ECO:0000313" key="2">
    <source>
        <dbReference type="EMBL" id="GAA2423462.1"/>
    </source>
</evidence>
<keyword evidence="2" id="KW-0378">Hydrolase</keyword>
<organism evidence="2 3">
    <name type="scientific">Actinomadura vinacea</name>
    <dbReference type="NCBI Taxonomy" id="115336"/>
    <lineage>
        <taxon>Bacteria</taxon>
        <taxon>Bacillati</taxon>
        <taxon>Actinomycetota</taxon>
        <taxon>Actinomycetes</taxon>
        <taxon>Streptosporangiales</taxon>
        <taxon>Thermomonosporaceae</taxon>
        <taxon>Actinomadura</taxon>
    </lineage>
</organism>
<gene>
    <name evidence="2" type="ORF">GCM10010191_39360</name>
</gene>
<dbReference type="GO" id="GO:0016787">
    <property type="term" value="F:hydrolase activity"/>
    <property type="evidence" value="ECO:0007669"/>
    <property type="project" value="UniProtKB-KW"/>
</dbReference>
<dbReference type="PANTHER" id="PTHR43283:SF3">
    <property type="entry name" value="BETA-LACTAMASE FAMILY PROTEIN (AFU_ORTHOLOGUE AFUA_5G07500)"/>
    <property type="match status" value="1"/>
</dbReference>
<dbReference type="Proteomes" id="UP001501231">
    <property type="component" value="Unassembled WGS sequence"/>
</dbReference>
<dbReference type="PANTHER" id="PTHR43283">
    <property type="entry name" value="BETA-LACTAMASE-RELATED"/>
    <property type="match status" value="1"/>
</dbReference>
<dbReference type="InterPro" id="IPR012338">
    <property type="entry name" value="Beta-lactam/transpept-like"/>
</dbReference>